<sequence length="70" mass="7657">RLLFIGAIAVMRSQRAQEAESWLRRLLERRPAKVAAIAVANKTARVIWAMLRSGESYRAPKPAAATPAAA</sequence>
<dbReference type="EMBL" id="JAUTWS010000468">
    <property type="protein sequence ID" value="MDO9714685.1"/>
    <property type="molecule type" value="Genomic_DNA"/>
</dbReference>
<dbReference type="Proteomes" id="UP001243009">
    <property type="component" value="Unassembled WGS sequence"/>
</dbReference>
<evidence type="ECO:0000313" key="1">
    <source>
        <dbReference type="EMBL" id="MDO9714685.1"/>
    </source>
</evidence>
<gene>
    <name evidence="1" type="ORF">Q7A36_40830</name>
</gene>
<feature type="non-terminal residue" evidence="1">
    <location>
        <position position="1"/>
    </location>
</feature>
<keyword evidence="2" id="KW-1185">Reference proteome</keyword>
<organism evidence="1 2">
    <name type="scientific">Paracraurococcus lichenis</name>
    <dbReference type="NCBI Taxonomy" id="3064888"/>
    <lineage>
        <taxon>Bacteria</taxon>
        <taxon>Pseudomonadati</taxon>
        <taxon>Pseudomonadota</taxon>
        <taxon>Alphaproteobacteria</taxon>
        <taxon>Acetobacterales</taxon>
        <taxon>Roseomonadaceae</taxon>
        <taxon>Paracraurococcus</taxon>
    </lineage>
</organism>
<evidence type="ECO:0000313" key="2">
    <source>
        <dbReference type="Proteomes" id="UP001243009"/>
    </source>
</evidence>
<protein>
    <submittedName>
        <fullName evidence="1">IS110 family transposase</fullName>
    </submittedName>
</protein>
<reference evidence="1 2" key="1">
    <citation type="submission" date="2023-08" db="EMBL/GenBank/DDBJ databases">
        <title>The draft genome sequence of Paracraurococcus sp. LOR1-02.</title>
        <authorList>
            <person name="Kingkaew E."/>
            <person name="Tanasupawat S."/>
        </authorList>
    </citation>
    <scope>NUCLEOTIDE SEQUENCE [LARGE SCALE GENOMIC DNA]</scope>
    <source>
        <strain evidence="1 2">LOR1-02</strain>
    </source>
</reference>
<accession>A0ABT9EEN9</accession>
<name>A0ABT9EEN9_9PROT</name>
<proteinExistence type="predicted"/>
<comment type="caution">
    <text evidence="1">The sequence shown here is derived from an EMBL/GenBank/DDBJ whole genome shotgun (WGS) entry which is preliminary data.</text>
</comment>